<evidence type="ECO:0000313" key="7">
    <source>
        <dbReference type="Proteomes" id="UP001597052"/>
    </source>
</evidence>
<dbReference type="GO" id="GO:0016772">
    <property type="term" value="F:transferase activity, transferring phosphorus-containing groups"/>
    <property type="evidence" value="ECO:0007669"/>
    <property type="project" value="UniProtKB-UniRule"/>
</dbReference>
<reference evidence="6 7" key="1">
    <citation type="journal article" date="2019" name="Int. J. Syst. Evol. Microbiol.">
        <title>The Global Catalogue of Microorganisms (GCM) 10K type strain sequencing project: providing services to taxonomists for standard genome sequencing and annotation.</title>
        <authorList>
            <consortium name="The Broad Institute Genomics Platform"/>
            <consortium name="The Broad Institute Genome Sequencing Center for Infectious Disease"/>
            <person name="Wu L."/>
            <person name="Ma J."/>
        </authorList>
    </citation>
    <scope>NUCLEOTIDE SEQUENCE [LARGE SCALE GENOMIC DNA]</scope>
    <source>
        <strain evidence="6 7">CGMCC 1.10593</strain>
    </source>
</reference>
<comment type="caution">
    <text evidence="6">The sequence shown here is derived from an EMBL/GenBank/DDBJ whole genome shotgun (WGS) entry which is preliminary data.</text>
</comment>
<dbReference type="EMBL" id="JBHUDM010000002">
    <property type="protein sequence ID" value="MFD1641511.1"/>
    <property type="molecule type" value="Genomic_DNA"/>
</dbReference>
<dbReference type="Pfam" id="PF01885">
    <property type="entry name" value="PTS_2-RNA"/>
    <property type="match status" value="1"/>
</dbReference>
<dbReference type="InterPro" id="IPR002745">
    <property type="entry name" value="Ptrans_KptA/Tpt1"/>
</dbReference>
<sequence length="209" mass="22852">MSEIRTCDDHGIFEGARCPVCETAGTQVVSAANRTRASKFLSGALRHFPDDVGLDLDAAGWADFERVVQRTLDKYDWLDEAAIKAIVRTDPKGRFEVDGNRIRAAYGHSVDVSLESSDTPVPDVLYHGTAPEALPAIRQEGLKPMARQHVHLSGSVAAAREVGRRHASKPVILAVDAAALEADSNEITKRGREVYTTDHVPPTYISRHE</sequence>
<dbReference type="GO" id="GO:0006388">
    <property type="term" value="P:tRNA splicing, via endonucleolytic cleavage and ligation"/>
    <property type="evidence" value="ECO:0007669"/>
    <property type="project" value="UniProtKB-UniRule"/>
</dbReference>
<name>A0ABD6D5I4_9EURY</name>
<evidence type="ECO:0000256" key="5">
    <source>
        <dbReference type="HAMAP-Rule" id="MF_00299"/>
    </source>
</evidence>
<protein>
    <recommendedName>
        <fullName evidence="5">Probable RNA 2'-phosphotransferase</fullName>
        <ecNumber evidence="5">2.7.1.-</ecNumber>
    </recommendedName>
</protein>
<keyword evidence="7" id="KW-1185">Reference proteome</keyword>
<evidence type="ECO:0000256" key="1">
    <source>
        <dbReference type="ARBA" id="ARBA00009836"/>
    </source>
</evidence>
<dbReference type="InterPro" id="IPR022928">
    <property type="entry name" value="RNA_2'-PTrans_KptA"/>
</dbReference>
<dbReference type="HAMAP" id="MF_00299">
    <property type="entry name" value="KptA"/>
    <property type="match status" value="1"/>
</dbReference>
<evidence type="ECO:0000256" key="2">
    <source>
        <dbReference type="ARBA" id="ARBA00022679"/>
    </source>
</evidence>
<evidence type="ECO:0000313" key="6">
    <source>
        <dbReference type="EMBL" id="MFD1641511.1"/>
    </source>
</evidence>
<dbReference type="Proteomes" id="UP001597052">
    <property type="component" value="Unassembled WGS sequence"/>
</dbReference>
<organism evidence="6 7">
    <name type="scientific">Halohasta litorea</name>
    <dbReference type="NCBI Taxonomy" id="869891"/>
    <lineage>
        <taxon>Archaea</taxon>
        <taxon>Methanobacteriati</taxon>
        <taxon>Methanobacteriota</taxon>
        <taxon>Stenosarchaea group</taxon>
        <taxon>Halobacteria</taxon>
        <taxon>Halobacteriales</taxon>
        <taxon>Haloferacaceae</taxon>
        <taxon>Halohasta</taxon>
    </lineage>
</organism>
<dbReference type="PANTHER" id="PTHR12684">
    <property type="entry name" value="PUTATIVE PHOSPHOTRANSFERASE"/>
    <property type="match status" value="1"/>
</dbReference>
<dbReference type="RefSeq" id="WP_256396885.1">
    <property type="nucleotide sequence ID" value="NZ_JANHDJ010000005.1"/>
</dbReference>
<proteinExistence type="inferred from homology"/>
<dbReference type="AlphaFoldDB" id="A0ABD6D5I4"/>
<dbReference type="InterPro" id="IPR042081">
    <property type="entry name" value="RNA_2'-PTrans_C"/>
</dbReference>
<dbReference type="PANTHER" id="PTHR12684:SF2">
    <property type="entry name" value="TRNA 2'-PHOSPHOTRANSFERASE 1"/>
    <property type="match status" value="1"/>
</dbReference>
<gene>
    <name evidence="5" type="primary">kptA</name>
    <name evidence="6" type="ORF">ACFSBW_06445</name>
</gene>
<accession>A0ABD6D5I4</accession>
<dbReference type="Gene3D" id="1.10.10.970">
    <property type="entry name" value="RNA 2'-phosphotransferase, Tpt1/KptA family, N-terminal domain"/>
    <property type="match status" value="1"/>
</dbReference>
<dbReference type="EC" id="2.7.1.-" evidence="5"/>
<dbReference type="SUPFAM" id="SSF56399">
    <property type="entry name" value="ADP-ribosylation"/>
    <property type="match status" value="1"/>
</dbReference>
<comment type="similarity">
    <text evidence="1 5">Belongs to the KptA/TPT1 family.</text>
</comment>
<evidence type="ECO:0000256" key="4">
    <source>
        <dbReference type="ARBA" id="ARBA00025212"/>
    </source>
</evidence>
<dbReference type="InterPro" id="IPR042080">
    <property type="entry name" value="RNA_2'-PTrans_N"/>
</dbReference>
<comment type="function">
    <text evidence="4 5">Removes the 2'-phosphate from RNA via an intermediate in which the phosphate is ADP-ribosylated by NAD followed by a presumed transesterification to release the RNA and generate ADP-ribose 1''-2''-cyclic phosphate (APPR&gt;P). May function as an ADP-ribosylase.</text>
</comment>
<dbReference type="Gene3D" id="3.20.170.30">
    <property type="match status" value="1"/>
</dbReference>
<evidence type="ECO:0000256" key="3">
    <source>
        <dbReference type="ARBA" id="ARBA00023027"/>
    </source>
</evidence>
<keyword evidence="2 5" id="KW-0808">Transferase</keyword>
<keyword evidence="3 5" id="KW-0520">NAD</keyword>